<name>A0A4V3XKA5_9RHOB</name>
<dbReference type="EMBL" id="SRKY01000003">
    <property type="protein sequence ID" value="THH36203.1"/>
    <property type="molecule type" value="Genomic_DNA"/>
</dbReference>
<organism evidence="1 2">
    <name type="scientific">Aliishimia ponticola</name>
    <dbReference type="NCBI Taxonomy" id="2499833"/>
    <lineage>
        <taxon>Bacteria</taxon>
        <taxon>Pseudomonadati</taxon>
        <taxon>Pseudomonadota</taxon>
        <taxon>Alphaproteobacteria</taxon>
        <taxon>Rhodobacterales</taxon>
        <taxon>Paracoccaceae</taxon>
        <taxon>Aliishimia</taxon>
    </lineage>
</organism>
<reference evidence="1 2" key="1">
    <citation type="submission" date="2019-04" db="EMBL/GenBank/DDBJ databases">
        <title>Shimia ponticola sp. nov., isolated from seawater.</title>
        <authorList>
            <person name="Kim Y.-O."/>
            <person name="Yoon J.-H."/>
        </authorList>
    </citation>
    <scope>NUCLEOTIDE SEQUENCE [LARGE SCALE GENOMIC DNA]</scope>
    <source>
        <strain evidence="1 2">MYP11</strain>
    </source>
</reference>
<dbReference type="Gene3D" id="3.40.50.720">
    <property type="entry name" value="NAD(P)-binding Rossmann-like Domain"/>
    <property type="match status" value="1"/>
</dbReference>
<comment type="caution">
    <text evidence="1">The sequence shown here is derived from an EMBL/GenBank/DDBJ whole genome shotgun (WGS) entry which is preliminary data.</text>
</comment>
<dbReference type="AlphaFoldDB" id="A0A4V3XKA5"/>
<dbReference type="OrthoDB" id="7170465at2"/>
<accession>A0A4V3XKA5</accession>
<evidence type="ECO:0000313" key="2">
    <source>
        <dbReference type="Proteomes" id="UP000306602"/>
    </source>
</evidence>
<dbReference type="Proteomes" id="UP000306602">
    <property type="component" value="Unassembled WGS sequence"/>
</dbReference>
<dbReference type="SUPFAM" id="SSF51735">
    <property type="entry name" value="NAD(P)-binding Rossmann-fold domains"/>
    <property type="match status" value="1"/>
</dbReference>
<gene>
    <name evidence="1" type="ORF">E4Z66_14240</name>
</gene>
<keyword evidence="2" id="KW-1185">Reference proteome</keyword>
<evidence type="ECO:0000313" key="1">
    <source>
        <dbReference type="EMBL" id="THH36203.1"/>
    </source>
</evidence>
<sequence length="301" mass="33602">MSRTVLILGASGRFGRNAANAFAQAGWTVRKFDRARDDLKQSLDGVQVVVNGWNPPDYTTWHRDLLPMHRRLMDAMQGSDATVILPANVYVFAPTAPAPWSERTKHAAPTPLGRMRVQVEDEYKRSGLRVIVLRCGDFLDTCASGQWFDLVMAPKVLRGKLTYPGRADIAHAWAYLPDVARAAVHLVERRAQLPCYADIPFPGYTLTALQMAEALERVTGRPMRVTQMAWWPLALLSPIKPLMRHLRAQRYLWDTRHALDGKLLRAVVPDFQMTPVDTAMAAAIQHLGPVPGPEAGQLPRA</sequence>
<protein>
    <submittedName>
        <fullName evidence="1">Epimerase</fullName>
    </submittedName>
</protein>
<dbReference type="InterPro" id="IPR036291">
    <property type="entry name" value="NAD(P)-bd_dom_sf"/>
</dbReference>
<proteinExistence type="predicted"/>